<keyword evidence="4 6" id="KW-0378">Hydrolase</keyword>
<keyword evidence="5 6" id="KW-0046">Antibiotic resistance</keyword>
<proteinExistence type="inferred from homology"/>
<dbReference type="Gene3D" id="3.40.710.10">
    <property type="entry name" value="DD-peptidase/beta-lactamase superfamily"/>
    <property type="match status" value="1"/>
</dbReference>
<dbReference type="PROSITE" id="PS51318">
    <property type="entry name" value="TAT"/>
    <property type="match status" value="1"/>
</dbReference>
<dbReference type="EMBL" id="MLIS01000097">
    <property type="protein sequence ID" value="OHU75819.1"/>
    <property type="molecule type" value="Genomic_DNA"/>
</dbReference>
<dbReference type="InterPro" id="IPR023650">
    <property type="entry name" value="Beta-lactam_class-A_AS"/>
</dbReference>
<dbReference type="PROSITE" id="PS51257">
    <property type="entry name" value="PROKAR_LIPOPROTEIN"/>
    <property type="match status" value="1"/>
</dbReference>
<dbReference type="PANTHER" id="PTHR35333">
    <property type="entry name" value="BETA-LACTAMASE"/>
    <property type="match status" value="1"/>
</dbReference>
<dbReference type="GO" id="GO:0046677">
    <property type="term" value="P:response to antibiotic"/>
    <property type="evidence" value="ECO:0007669"/>
    <property type="project" value="UniProtKB-UniRule"/>
</dbReference>
<dbReference type="InterPro" id="IPR012338">
    <property type="entry name" value="Beta-lactam/transpept-like"/>
</dbReference>
<evidence type="ECO:0000256" key="5">
    <source>
        <dbReference type="ARBA" id="ARBA00023251"/>
    </source>
</evidence>
<dbReference type="InterPro" id="IPR045155">
    <property type="entry name" value="Beta-lactam_cat"/>
</dbReference>
<evidence type="ECO:0000256" key="3">
    <source>
        <dbReference type="ARBA" id="ARBA00018879"/>
    </source>
</evidence>
<sequence length="304" mass="32395">MSARLSRRELIAASAAAALLAGCRTSPPSSTTATTNTDANGYTALEDWYGARIGVYAVDLDSLRTVEHRADERFSMCSTFKTYAAARILQLSDAGAADLDTKIPIARDDVVVDSPITRDAIGSSMSLGDICAAAMMHSDNTAGNIVLRTIGGPAAITAFARSIGDTHSRLDRWEPDLNTAIPADPRDTTTPKALCTGYRRILTADVLATPARDRLLTWMKSNVTSSKRFRAGLPPDWTSADKTGAGDYGSTNDAGLLIGPDGQRVVAVVMTRSRDDIHDAPPFNEAIAGAIRVTLMRLGHTQDQ</sequence>
<comment type="caution">
    <text evidence="8">The sequence shown here is derived from an EMBL/GenBank/DDBJ whole genome shotgun (WGS) entry which is preliminary data.</text>
</comment>
<dbReference type="PROSITE" id="PS00146">
    <property type="entry name" value="BETA_LACTAMASE_A"/>
    <property type="match status" value="1"/>
</dbReference>
<dbReference type="AlphaFoldDB" id="A0A1S1LTY7"/>
<evidence type="ECO:0000313" key="8">
    <source>
        <dbReference type="EMBL" id="OHU75819.1"/>
    </source>
</evidence>
<evidence type="ECO:0000256" key="4">
    <source>
        <dbReference type="ARBA" id="ARBA00022801"/>
    </source>
</evidence>
<dbReference type="InterPro" id="IPR000871">
    <property type="entry name" value="Beta-lactam_class-A"/>
</dbReference>
<dbReference type="Pfam" id="PF13354">
    <property type="entry name" value="Beta-lactamase2"/>
    <property type="match status" value="1"/>
</dbReference>
<reference evidence="8 9" key="1">
    <citation type="submission" date="2016-10" db="EMBL/GenBank/DDBJ databases">
        <title>Evaluation of Human, Veterinary and Environmental Mycobacterium chelonae Isolates by Core Genome Phylogenomic Analysis, Targeted Gene Comparison, and Anti-microbial Susceptibility Patterns: A Tale of Mistaken Identities.</title>
        <authorList>
            <person name="Fogelson S.B."/>
            <person name="Camus A.C."/>
            <person name="Lorenz W."/>
            <person name="Vasireddy R."/>
            <person name="Vasireddy S."/>
            <person name="Smith T."/>
            <person name="Brown-Elliott B.A."/>
            <person name="Wallace R.J.Jr."/>
            <person name="Hasan N.A."/>
            <person name="Reischl U."/>
            <person name="Sanchez S."/>
        </authorList>
    </citation>
    <scope>NUCLEOTIDE SEQUENCE [LARGE SCALE GENOMIC DNA]</scope>
    <source>
        <strain evidence="8 9">15518</strain>
    </source>
</reference>
<dbReference type="InterPro" id="IPR006311">
    <property type="entry name" value="TAT_signal"/>
</dbReference>
<keyword evidence="9" id="KW-1185">Reference proteome</keyword>
<dbReference type="RefSeq" id="WP_070917635.1">
    <property type="nucleotide sequence ID" value="NZ_JAAOOS010000001.1"/>
</dbReference>
<dbReference type="GO" id="GO:0008800">
    <property type="term" value="F:beta-lactamase activity"/>
    <property type="evidence" value="ECO:0007669"/>
    <property type="project" value="UniProtKB-UniRule"/>
</dbReference>
<evidence type="ECO:0000259" key="7">
    <source>
        <dbReference type="Pfam" id="PF13354"/>
    </source>
</evidence>
<dbReference type="GO" id="GO:0030655">
    <property type="term" value="P:beta-lactam antibiotic catabolic process"/>
    <property type="evidence" value="ECO:0007669"/>
    <property type="project" value="InterPro"/>
</dbReference>
<name>A0A1S1LTY7_MYCCH</name>
<dbReference type="SUPFAM" id="SSF56601">
    <property type="entry name" value="beta-lactamase/transpeptidase-like"/>
    <property type="match status" value="1"/>
</dbReference>
<dbReference type="PRINTS" id="PR00118">
    <property type="entry name" value="BLACTAMASEA"/>
</dbReference>
<dbReference type="EC" id="3.5.2.6" evidence="2 6"/>
<organism evidence="8 9">
    <name type="scientific">Mycobacteroides chelonae</name>
    <name type="common">Mycobacterium chelonae</name>
    <dbReference type="NCBI Taxonomy" id="1774"/>
    <lineage>
        <taxon>Bacteria</taxon>
        <taxon>Bacillati</taxon>
        <taxon>Actinomycetota</taxon>
        <taxon>Actinomycetes</taxon>
        <taxon>Mycobacteriales</taxon>
        <taxon>Mycobacteriaceae</taxon>
        <taxon>Mycobacteroides</taxon>
    </lineage>
</organism>
<comment type="similarity">
    <text evidence="1 6">Belongs to the class-A beta-lactamase family.</text>
</comment>
<dbReference type="PANTHER" id="PTHR35333:SF3">
    <property type="entry name" value="BETA-LACTAMASE-TYPE TRANSPEPTIDASE FOLD CONTAINING PROTEIN"/>
    <property type="match status" value="1"/>
</dbReference>
<evidence type="ECO:0000256" key="2">
    <source>
        <dbReference type="ARBA" id="ARBA00012865"/>
    </source>
</evidence>
<protein>
    <recommendedName>
        <fullName evidence="3 6">Beta-lactamase</fullName>
        <ecNumber evidence="2 6">3.5.2.6</ecNumber>
    </recommendedName>
</protein>
<accession>A0A1S1LTY7</accession>
<evidence type="ECO:0000256" key="1">
    <source>
        <dbReference type="ARBA" id="ARBA00009009"/>
    </source>
</evidence>
<evidence type="ECO:0000256" key="6">
    <source>
        <dbReference type="RuleBase" id="RU361140"/>
    </source>
</evidence>
<comment type="catalytic activity">
    <reaction evidence="6">
        <text>a beta-lactam + H2O = a substituted beta-amino acid</text>
        <dbReference type="Rhea" id="RHEA:20401"/>
        <dbReference type="ChEBI" id="CHEBI:15377"/>
        <dbReference type="ChEBI" id="CHEBI:35627"/>
        <dbReference type="ChEBI" id="CHEBI:140347"/>
        <dbReference type="EC" id="3.5.2.6"/>
    </reaction>
</comment>
<dbReference type="NCBIfam" id="NF033103">
    <property type="entry name" value="bla_class_A"/>
    <property type="match status" value="1"/>
</dbReference>
<dbReference type="Proteomes" id="UP000179441">
    <property type="component" value="Unassembled WGS sequence"/>
</dbReference>
<evidence type="ECO:0000313" key="9">
    <source>
        <dbReference type="Proteomes" id="UP000179441"/>
    </source>
</evidence>
<gene>
    <name evidence="8" type="ORF">BKG84_26465</name>
</gene>
<feature type="domain" description="Beta-lactamase class A catalytic" evidence="7">
    <location>
        <begin position="54"/>
        <end position="271"/>
    </location>
</feature>